<evidence type="ECO:0000259" key="5">
    <source>
        <dbReference type="PROSITE" id="PS50893"/>
    </source>
</evidence>
<keyword evidence="2" id="KW-0547">Nucleotide-binding</keyword>
<proteinExistence type="predicted"/>
<evidence type="ECO:0000256" key="2">
    <source>
        <dbReference type="ARBA" id="ARBA00022741"/>
    </source>
</evidence>
<feature type="domain" description="ABC transporter" evidence="5">
    <location>
        <begin position="11"/>
        <end position="242"/>
    </location>
</feature>
<dbReference type="SMART" id="SM00382">
    <property type="entry name" value="AAA"/>
    <property type="match status" value="1"/>
</dbReference>
<feature type="region of interest" description="Disordered" evidence="4">
    <location>
        <begin position="266"/>
        <end position="294"/>
    </location>
</feature>
<dbReference type="RefSeq" id="WP_378250260.1">
    <property type="nucleotide sequence ID" value="NZ_JBHSKF010000016.1"/>
</dbReference>
<name>A0ABW0EW11_9PSEU</name>
<dbReference type="PROSITE" id="PS00211">
    <property type="entry name" value="ABC_TRANSPORTER_1"/>
    <property type="match status" value="1"/>
</dbReference>
<dbReference type="PROSITE" id="PS50893">
    <property type="entry name" value="ABC_TRANSPORTER_2"/>
    <property type="match status" value="1"/>
</dbReference>
<reference evidence="7" key="1">
    <citation type="journal article" date="2019" name="Int. J. Syst. Evol. Microbiol.">
        <title>The Global Catalogue of Microorganisms (GCM) 10K type strain sequencing project: providing services to taxonomists for standard genome sequencing and annotation.</title>
        <authorList>
            <consortium name="The Broad Institute Genomics Platform"/>
            <consortium name="The Broad Institute Genome Sequencing Center for Infectious Disease"/>
            <person name="Wu L."/>
            <person name="Ma J."/>
        </authorList>
    </citation>
    <scope>NUCLEOTIDE SEQUENCE [LARGE SCALE GENOMIC DNA]</scope>
    <source>
        <strain evidence="7">CCUG 59778</strain>
    </source>
</reference>
<dbReference type="PANTHER" id="PTHR42788:SF13">
    <property type="entry name" value="ALIPHATIC SULFONATES IMPORT ATP-BINDING PROTEIN SSUB"/>
    <property type="match status" value="1"/>
</dbReference>
<evidence type="ECO:0000256" key="3">
    <source>
        <dbReference type="ARBA" id="ARBA00022840"/>
    </source>
</evidence>
<gene>
    <name evidence="6" type="ORF">ACFPM7_25240</name>
</gene>
<protein>
    <submittedName>
        <fullName evidence="6">ABC transporter ATP-binding protein</fullName>
    </submittedName>
</protein>
<sequence>MASTSASGAHVALSGFSQWFRSGGTARWATRDVSLDIPAGQFVSVVGPSGCGKSTLLNAIAGLRTPSAGQVSIDGLPVSGVDRGVGYLFQRDALLPWRSVLSNVMLPLQYRGVRRKEAEARARDWVGRVKLAGYEDHYPHQLSGGMRKRVALATVFCYEPRVLLMDEPFSALDVQTRNLMENELLDIWQETRPTVLFVTHDLEEALGLSDRVVVFTAGPGRIKSDYEVDLPRPRQLTEIRFDSGFQAQYETLWNDLRTEVMTAYEAESGSAGGAAPEARAADRPAAPDHSHSPA</sequence>
<keyword evidence="1" id="KW-0813">Transport</keyword>
<keyword evidence="7" id="KW-1185">Reference proteome</keyword>
<dbReference type="InterPro" id="IPR003593">
    <property type="entry name" value="AAA+_ATPase"/>
</dbReference>
<dbReference type="PANTHER" id="PTHR42788">
    <property type="entry name" value="TAURINE IMPORT ATP-BINDING PROTEIN-RELATED"/>
    <property type="match status" value="1"/>
</dbReference>
<feature type="compositionally biased region" description="Basic and acidic residues" evidence="4">
    <location>
        <begin position="279"/>
        <end position="294"/>
    </location>
</feature>
<evidence type="ECO:0000256" key="1">
    <source>
        <dbReference type="ARBA" id="ARBA00022448"/>
    </source>
</evidence>
<feature type="compositionally biased region" description="Low complexity" evidence="4">
    <location>
        <begin position="266"/>
        <end position="278"/>
    </location>
</feature>
<dbReference type="InterPro" id="IPR003439">
    <property type="entry name" value="ABC_transporter-like_ATP-bd"/>
</dbReference>
<dbReference type="Pfam" id="PF00005">
    <property type="entry name" value="ABC_tran"/>
    <property type="match status" value="1"/>
</dbReference>
<dbReference type="Proteomes" id="UP001596157">
    <property type="component" value="Unassembled WGS sequence"/>
</dbReference>
<organism evidence="6 7">
    <name type="scientific">Actinokineospora guangxiensis</name>
    <dbReference type="NCBI Taxonomy" id="1490288"/>
    <lineage>
        <taxon>Bacteria</taxon>
        <taxon>Bacillati</taxon>
        <taxon>Actinomycetota</taxon>
        <taxon>Actinomycetes</taxon>
        <taxon>Pseudonocardiales</taxon>
        <taxon>Pseudonocardiaceae</taxon>
        <taxon>Actinokineospora</taxon>
    </lineage>
</organism>
<evidence type="ECO:0000313" key="6">
    <source>
        <dbReference type="EMBL" id="MFC5290371.1"/>
    </source>
</evidence>
<comment type="caution">
    <text evidence="6">The sequence shown here is derived from an EMBL/GenBank/DDBJ whole genome shotgun (WGS) entry which is preliminary data.</text>
</comment>
<evidence type="ECO:0000256" key="4">
    <source>
        <dbReference type="SAM" id="MobiDB-lite"/>
    </source>
</evidence>
<dbReference type="EMBL" id="JBHSKF010000016">
    <property type="protein sequence ID" value="MFC5290371.1"/>
    <property type="molecule type" value="Genomic_DNA"/>
</dbReference>
<dbReference type="InterPro" id="IPR017871">
    <property type="entry name" value="ABC_transporter-like_CS"/>
</dbReference>
<dbReference type="SUPFAM" id="SSF52540">
    <property type="entry name" value="P-loop containing nucleoside triphosphate hydrolases"/>
    <property type="match status" value="1"/>
</dbReference>
<accession>A0ABW0EW11</accession>
<keyword evidence="3 6" id="KW-0067">ATP-binding</keyword>
<dbReference type="GO" id="GO:0005524">
    <property type="term" value="F:ATP binding"/>
    <property type="evidence" value="ECO:0007669"/>
    <property type="project" value="UniProtKB-KW"/>
</dbReference>
<dbReference type="Gene3D" id="3.40.50.300">
    <property type="entry name" value="P-loop containing nucleotide triphosphate hydrolases"/>
    <property type="match status" value="1"/>
</dbReference>
<dbReference type="InterPro" id="IPR050166">
    <property type="entry name" value="ABC_transporter_ATP-bind"/>
</dbReference>
<dbReference type="CDD" id="cd03293">
    <property type="entry name" value="ABC_NrtD_SsuB_transporters"/>
    <property type="match status" value="1"/>
</dbReference>
<dbReference type="InterPro" id="IPR027417">
    <property type="entry name" value="P-loop_NTPase"/>
</dbReference>
<evidence type="ECO:0000313" key="7">
    <source>
        <dbReference type="Proteomes" id="UP001596157"/>
    </source>
</evidence>